<name>A0ABR1PF94_DIAER</name>
<dbReference type="PANTHER" id="PTHR34987:SF4">
    <property type="entry name" value="ALPHA-L-RHAMNOSIDASE C-TERMINAL DOMAIN-CONTAINING PROTEIN"/>
    <property type="match status" value="1"/>
</dbReference>
<organism evidence="3 4">
    <name type="scientific">Diaporthe eres</name>
    <name type="common">Phomopsis oblonga</name>
    <dbReference type="NCBI Taxonomy" id="83184"/>
    <lineage>
        <taxon>Eukaryota</taxon>
        <taxon>Fungi</taxon>
        <taxon>Dikarya</taxon>
        <taxon>Ascomycota</taxon>
        <taxon>Pezizomycotina</taxon>
        <taxon>Sordariomycetes</taxon>
        <taxon>Sordariomycetidae</taxon>
        <taxon>Diaporthales</taxon>
        <taxon>Diaporthaceae</taxon>
        <taxon>Diaporthe</taxon>
        <taxon>Diaporthe eres species complex</taxon>
    </lineage>
</organism>
<keyword evidence="4" id="KW-1185">Reference proteome</keyword>
<evidence type="ECO:0000256" key="1">
    <source>
        <dbReference type="SAM" id="SignalP"/>
    </source>
</evidence>
<sequence length="820" mass="86764">MVALVLQLICIALLAVGESRSHEGSERAIPRSADDCSGLITSTNETTTLTAGNGTPAVVTLDYGHSIEGIPTFEVVRVEGDTSVFEITYAESLTALNDYMSDGPLPLAAGMDTYRVNRYNVTGPGTISNRLIQGAFRYQRLNLSSAGGLTLKNVGASPTLHTVPLADLSGSFESSNETLNQIWAVGARTVQMTEIPQNSLPDFLEVTAEGAWADSVAPQVLGSAVAAQLLQYDLTFQVKPVVGGFGFTVLSDTQNSGVYISCDVTSRKISAYAGSTQENEKLQSFDLPSNLTIALNSWHTVQAKVAMTDIKVTVDDFDVLTMSQTSRLFGSFGIGASFGHRAVFRNLSASSPEGTEVYSHPLTDTSFLPDFFMGTNPAAASVDGSRRDRIAYTGDLDIAGGAALVSTHGLEYVMGTLELFGSYQAAPGFFIPTAKIQQQPLTEKLDVNITGLIGYSFNLLTAVASTYMHTGNATFANLWAPKVQAMLDWADSQTLDNGLFNLSDASFGGDWNYYDPTQSGVVTKFNVVYAYALQECLTILADGGIDNTIYQERLAALRKAIDTQLWSDDLGAYILSESMPNGFSQDSNAIAILAGVNLAANHSSEAILSTLSADLMQPAGPLAFSSDVIASSFQPYISPFASAYHLRAALASDNSVAAMELLNNLWAPMADSGNANYTGCFWETLDQAGRPGLGITTSLCHGWSAGPTAELTKYVLGATPTKPGWAEFRVAPLTLGLRSAKGRVPLVDGVVEVDWAFDSDGLLTMTVDAPEGKTGTVNLPSPMLIPAEQSVITANGVVGAGLSFEVAGGTSLTLVQSVAV</sequence>
<dbReference type="Proteomes" id="UP001430848">
    <property type="component" value="Unassembled WGS sequence"/>
</dbReference>
<dbReference type="InterPro" id="IPR012341">
    <property type="entry name" value="6hp_glycosidase-like_sf"/>
</dbReference>
<dbReference type="Gene3D" id="1.50.10.10">
    <property type="match status" value="1"/>
</dbReference>
<evidence type="ECO:0000313" key="3">
    <source>
        <dbReference type="EMBL" id="KAK7735421.1"/>
    </source>
</evidence>
<dbReference type="InterPro" id="IPR008928">
    <property type="entry name" value="6-hairpin_glycosidase_sf"/>
</dbReference>
<accession>A0ABR1PF94</accession>
<feature type="signal peptide" evidence="1">
    <location>
        <begin position="1"/>
        <end position="19"/>
    </location>
</feature>
<dbReference type="Pfam" id="PF17390">
    <property type="entry name" value="Bac_rhamnosid_C"/>
    <property type="match status" value="1"/>
</dbReference>
<feature type="chain" id="PRO_5046262370" description="Alpha-L-rhamnosidase C-terminal domain-containing protein" evidence="1">
    <location>
        <begin position="20"/>
        <end position="820"/>
    </location>
</feature>
<evidence type="ECO:0000313" key="4">
    <source>
        <dbReference type="Proteomes" id="UP001430848"/>
    </source>
</evidence>
<gene>
    <name evidence="3" type="ORF">SLS63_003891</name>
</gene>
<dbReference type="InterPro" id="IPR035398">
    <property type="entry name" value="Bac_rhamnosid_C"/>
</dbReference>
<dbReference type="Gene3D" id="2.60.420.10">
    <property type="entry name" value="Maltose phosphorylase, domain 3"/>
    <property type="match status" value="1"/>
</dbReference>
<dbReference type="EMBL" id="JAKNSF020000013">
    <property type="protein sequence ID" value="KAK7735421.1"/>
    <property type="molecule type" value="Genomic_DNA"/>
</dbReference>
<evidence type="ECO:0000259" key="2">
    <source>
        <dbReference type="Pfam" id="PF17390"/>
    </source>
</evidence>
<dbReference type="PANTHER" id="PTHR34987">
    <property type="entry name" value="C, PUTATIVE (AFU_ORTHOLOGUE AFUA_3G02880)-RELATED"/>
    <property type="match status" value="1"/>
</dbReference>
<dbReference type="Gene3D" id="2.60.120.560">
    <property type="entry name" value="Exo-inulinase, domain 1"/>
    <property type="match status" value="1"/>
</dbReference>
<dbReference type="SUPFAM" id="SSF48208">
    <property type="entry name" value="Six-hairpin glycosidases"/>
    <property type="match status" value="1"/>
</dbReference>
<feature type="domain" description="Alpha-L-rhamnosidase C-terminal" evidence="2">
    <location>
        <begin position="718"/>
        <end position="781"/>
    </location>
</feature>
<comment type="caution">
    <text evidence="3">The sequence shown here is derived from an EMBL/GenBank/DDBJ whole genome shotgun (WGS) entry which is preliminary data.</text>
</comment>
<keyword evidence="1" id="KW-0732">Signal</keyword>
<protein>
    <recommendedName>
        <fullName evidence="2">Alpha-L-rhamnosidase C-terminal domain-containing protein</fullName>
    </recommendedName>
</protein>
<proteinExistence type="predicted"/>
<reference evidence="3 4" key="1">
    <citation type="submission" date="2024-02" db="EMBL/GenBank/DDBJ databases">
        <title>De novo assembly and annotation of 12 fungi associated with fruit tree decline syndrome in Ontario, Canada.</title>
        <authorList>
            <person name="Sulman M."/>
            <person name="Ellouze W."/>
            <person name="Ilyukhin E."/>
        </authorList>
    </citation>
    <scope>NUCLEOTIDE SEQUENCE [LARGE SCALE GENOMIC DNA]</scope>
    <source>
        <strain evidence="3 4">M169</strain>
    </source>
</reference>